<keyword evidence="3" id="KW-1185">Reference proteome</keyword>
<dbReference type="Proteomes" id="UP000691718">
    <property type="component" value="Unassembled WGS sequence"/>
</dbReference>
<reference evidence="2" key="1">
    <citation type="submission" date="2021-04" db="EMBL/GenBank/DDBJ databases">
        <authorList>
            <person name="Tunstrom K."/>
        </authorList>
    </citation>
    <scope>NUCLEOTIDE SEQUENCE</scope>
</reference>
<evidence type="ECO:0000256" key="1">
    <source>
        <dbReference type="SAM" id="MobiDB-lite"/>
    </source>
</evidence>
<protein>
    <submittedName>
        <fullName evidence="2">(apollo) hypothetical protein</fullName>
    </submittedName>
</protein>
<gene>
    <name evidence="2" type="ORF">PAPOLLO_LOCUS11843</name>
</gene>
<sequence>MGGFLNDRQIEELMDDLNDDLESENERTPNINQLCDARDSPEPVSCSEDSVFGISSDDSENEEENTSEMGTKIREMRAKKMRMMEHGLQIVIEVKIVTSGLKQFHVDPE</sequence>
<evidence type="ECO:0000313" key="2">
    <source>
        <dbReference type="EMBL" id="CAG4989588.1"/>
    </source>
</evidence>
<comment type="caution">
    <text evidence="2">The sequence shown here is derived from an EMBL/GenBank/DDBJ whole genome shotgun (WGS) entry which is preliminary data.</text>
</comment>
<accession>A0A8S3WZA0</accession>
<organism evidence="2 3">
    <name type="scientific">Parnassius apollo</name>
    <name type="common">Apollo butterfly</name>
    <name type="synonym">Papilio apollo</name>
    <dbReference type="NCBI Taxonomy" id="110799"/>
    <lineage>
        <taxon>Eukaryota</taxon>
        <taxon>Metazoa</taxon>
        <taxon>Ecdysozoa</taxon>
        <taxon>Arthropoda</taxon>
        <taxon>Hexapoda</taxon>
        <taxon>Insecta</taxon>
        <taxon>Pterygota</taxon>
        <taxon>Neoptera</taxon>
        <taxon>Endopterygota</taxon>
        <taxon>Lepidoptera</taxon>
        <taxon>Glossata</taxon>
        <taxon>Ditrysia</taxon>
        <taxon>Papilionoidea</taxon>
        <taxon>Papilionidae</taxon>
        <taxon>Parnassiinae</taxon>
        <taxon>Parnassini</taxon>
        <taxon>Parnassius</taxon>
        <taxon>Parnassius</taxon>
    </lineage>
</organism>
<dbReference type="EMBL" id="CAJQZP010000851">
    <property type="protein sequence ID" value="CAG4989588.1"/>
    <property type="molecule type" value="Genomic_DNA"/>
</dbReference>
<feature type="region of interest" description="Disordered" evidence="1">
    <location>
        <begin position="34"/>
        <end position="70"/>
    </location>
</feature>
<feature type="compositionally biased region" description="Acidic residues" evidence="1">
    <location>
        <begin position="57"/>
        <end position="66"/>
    </location>
</feature>
<dbReference type="AlphaFoldDB" id="A0A8S3WZA0"/>
<evidence type="ECO:0000313" key="3">
    <source>
        <dbReference type="Proteomes" id="UP000691718"/>
    </source>
</evidence>
<name>A0A8S3WZA0_PARAO</name>
<proteinExistence type="predicted"/>